<accession>A0A317YCZ9</accession>
<dbReference type="Proteomes" id="UP000251960">
    <property type="component" value="Chromosome 1"/>
</dbReference>
<dbReference type="EMBL" id="NCVQ01000001">
    <property type="protein sequence ID" value="PWZ56500.1"/>
    <property type="molecule type" value="Genomic_DNA"/>
</dbReference>
<sequence length="11" mass="1258">MVTQNTVLYCS</sequence>
<gene>
    <name evidence="1" type="ORF">Zm00014a_023844</name>
</gene>
<protein>
    <submittedName>
        <fullName evidence="1">Uncharacterized protein</fullName>
    </submittedName>
</protein>
<organism evidence="1">
    <name type="scientific">Zea mays</name>
    <name type="common">Maize</name>
    <dbReference type="NCBI Taxonomy" id="4577"/>
    <lineage>
        <taxon>Eukaryota</taxon>
        <taxon>Viridiplantae</taxon>
        <taxon>Streptophyta</taxon>
        <taxon>Embryophyta</taxon>
        <taxon>Tracheophyta</taxon>
        <taxon>Spermatophyta</taxon>
        <taxon>Magnoliopsida</taxon>
        <taxon>Liliopsida</taxon>
        <taxon>Poales</taxon>
        <taxon>Poaceae</taxon>
        <taxon>PACMAD clade</taxon>
        <taxon>Panicoideae</taxon>
        <taxon>Andropogonodae</taxon>
        <taxon>Andropogoneae</taxon>
        <taxon>Tripsacinae</taxon>
        <taxon>Zea</taxon>
    </lineage>
</organism>
<reference evidence="1" key="1">
    <citation type="journal article" date="2018" name="Nat. Genet.">
        <title>Extensive intraspecific gene order and gene structural variations between Mo17 and other maize genomes.</title>
        <authorList>
            <person name="Sun S."/>
            <person name="Zhou Y."/>
            <person name="Chen J."/>
            <person name="Shi J."/>
            <person name="Zhao H."/>
            <person name="Zhao H."/>
            <person name="Song W."/>
            <person name="Zhang M."/>
            <person name="Cui Y."/>
            <person name="Dong X."/>
            <person name="Liu H."/>
            <person name="Ma X."/>
            <person name="Jiao Y."/>
            <person name="Wang B."/>
            <person name="Wei X."/>
            <person name="Stein J.C."/>
            <person name="Glaubitz J.C."/>
            <person name="Lu F."/>
            <person name="Yu G."/>
            <person name="Liang C."/>
            <person name="Fengler K."/>
            <person name="Li B."/>
            <person name="Rafalski A."/>
            <person name="Schnable P.S."/>
            <person name="Ware D.H."/>
            <person name="Buckler E.S."/>
            <person name="Lai J."/>
        </authorList>
    </citation>
    <scope>NUCLEOTIDE SEQUENCE [LARGE SCALE GENOMIC DNA]</scope>
    <source>
        <tissue evidence="1">Seedling</tissue>
    </source>
</reference>
<name>A0A317YCZ9_MAIZE</name>
<comment type="caution">
    <text evidence="1">The sequence shown here is derived from an EMBL/GenBank/DDBJ whole genome shotgun (WGS) entry which is preliminary data.</text>
</comment>
<evidence type="ECO:0000313" key="1">
    <source>
        <dbReference type="EMBL" id="PWZ56500.1"/>
    </source>
</evidence>
<proteinExistence type="predicted"/>